<gene>
    <name evidence="1" type="ORF">OQ273_07095</name>
</gene>
<proteinExistence type="predicted"/>
<accession>A0A9X3UFT2</accession>
<evidence type="ECO:0000313" key="2">
    <source>
        <dbReference type="Proteomes" id="UP001151234"/>
    </source>
</evidence>
<organism evidence="1 2">
    <name type="scientific">Hoeflea prorocentri</name>
    <dbReference type="NCBI Taxonomy" id="1922333"/>
    <lineage>
        <taxon>Bacteria</taxon>
        <taxon>Pseudomonadati</taxon>
        <taxon>Pseudomonadota</taxon>
        <taxon>Alphaproteobacteria</taxon>
        <taxon>Hyphomicrobiales</taxon>
        <taxon>Rhizobiaceae</taxon>
        <taxon>Hoeflea</taxon>
    </lineage>
</organism>
<dbReference type="Proteomes" id="UP001151234">
    <property type="component" value="Unassembled WGS sequence"/>
</dbReference>
<keyword evidence="2" id="KW-1185">Reference proteome</keyword>
<dbReference type="AlphaFoldDB" id="A0A9X3UFT2"/>
<comment type="caution">
    <text evidence="1">The sequence shown here is derived from an EMBL/GenBank/DDBJ whole genome shotgun (WGS) entry which is preliminary data.</text>
</comment>
<protein>
    <submittedName>
        <fullName evidence="1">Uncharacterized protein</fullName>
    </submittedName>
</protein>
<dbReference type="RefSeq" id="WP_267989769.1">
    <property type="nucleotide sequence ID" value="NZ_JAPJZI010000001.1"/>
</dbReference>
<reference evidence="1" key="1">
    <citation type="submission" date="2022-11" db="EMBL/GenBank/DDBJ databases">
        <title>Draft genome sequence of Hoeflea poritis E7-10 and Hoeflea prorocentri PM5-8, separated from scleractinian coral Porites lutea and marine dinoflagellate.</title>
        <authorList>
            <person name="Zhang G."/>
            <person name="Wei Q."/>
            <person name="Cai L."/>
        </authorList>
    </citation>
    <scope>NUCLEOTIDE SEQUENCE</scope>
    <source>
        <strain evidence="1">PM5-8</strain>
    </source>
</reference>
<name>A0A9X3UFT2_9HYPH</name>
<sequence>MMKTINLNMVGIDLPSVQSIIDAPDRYANDREYLHAMCEHYGCHLSRDIIAVTVANHTDVDHFTTEEWDRFAALFGRVIAQFVAAEEAGYGRSH</sequence>
<evidence type="ECO:0000313" key="1">
    <source>
        <dbReference type="EMBL" id="MDA5398338.1"/>
    </source>
</evidence>
<dbReference type="EMBL" id="JAPJZI010000001">
    <property type="protein sequence ID" value="MDA5398338.1"/>
    <property type="molecule type" value="Genomic_DNA"/>
</dbReference>